<evidence type="ECO:0000256" key="3">
    <source>
        <dbReference type="ARBA" id="ARBA00022692"/>
    </source>
</evidence>
<reference evidence="9 10" key="1">
    <citation type="submission" date="2018-06" db="EMBL/GenBank/DDBJ databases">
        <title>Extensive metabolic versatility and redundancy in microbially diverse, dynamic hydrothermal sediments.</title>
        <authorList>
            <person name="Dombrowski N."/>
            <person name="Teske A."/>
            <person name="Baker B.J."/>
        </authorList>
    </citation>
    <scope>NUCLEOTIDE SEQUENCE [LARGE SCALE GENOMIC DNA]</scope>
    <source>
        <strain evidence="9">B47_G16</strain>
    </source>
</reference>
<dbReference type="EMBL" id="QMPZ01000045">
    <property type="protein sequence ID" value="RLE09442.1"/>
    <property type="molecule type" value="Genomic_DNA"/>
</dbReference>
<comment type="subcellular location">
    <subcellularLocation>
        <location evidence="1">Cell membrane</location>
        <topology evidence="1">Multi-pass membrane protein</topology>
    </subcellularLocation>
    <subcellularLocation>
        <location evidence="6">Membrane</location>
        <topology evidence="6">Multi-pass membrane protein</topology>
    </subcellularLocation>
</comment>
<keyword evidence="4 7" id="KW-1133">Transmembrane helix</keyword>
<evidence type="ECO:0000256" key="2">
    <source>
        <dbReference type="ARBA" id="ARBA00022475"/>
    </source>
</evidence>
<evidence type="ECO:0000256" key="5">
    <source>
        <dbReference type="ARBA" id="ARBA00023136"/>
    </source>
</evidence>
<feature type="transmembrane region" description="Helical" evidence="7">
    <location>
        <begin position="153"/>
        <end position="178"/>
    </location>
</feature>
<evidence type="ECO:0000259" key="8">
    <source>
        <dbReference type="Pfam" id="PF01618"/>
    </source>
</evidence>
<comment type="caution">
    <text evidence="9">The sequence shown here is derived from an EMBL/GenBank/DDBJ whole genome shotgun (WGS) entry which is preliminary data.</text>
</comment>
<proteinExistence type="inferred from homology"/>
<keyword evidence="3 7" id="KW-0812">Transmembrane</keyword>
<sequence>MLEILIKGGWLMIPLGICSILALAIIIERFISLGMIERRADRFIEAMRAILESEDDRKLDKITALCEMTPSPLARILQAGIKRKDRSKEEIKEAIEDAGHLEVPSLEKNLRILGTVVTISPLLGLLGTVMGMIKAFNVIAAQGVGQPGALAGGIAEALITTAVGLSIAIPGLIFYNYFTHRTDRLVRKLENASSEFLESLMRR</sequence>
<dbReference type="InterPro" id="IPR050790">
    <property type="entry name" value="ExbB/TolQ_transport"/>
</dbReference>
<keyword evidence="2" id="KW-1003">Cell membrane</keyword>
<evidence type="ECO:0000313" key="10">
    <source>
        <dbReference type="Proteomes" id="UP000279422"/>
    </source>
</evidence>
<keyword evidence="6" id="KW-0653">Protein transport</keyword>
<evidence type="ECO:0000256" key="7">
    <source>
        <dbReference type="SAM" id="Phobius"/>
    </source>
</evidence>
<keyword evidence="5 7" id="KW-0472">Membrane</keyword>
<accession>A0A497E3Z4</accession>
<dbReference type="GO" id="GO:0005886">
    <property type="term" value="C:plasma membrane"/>
    <property type="evidence" value="ECO:0007669"/>
    <property type="project" value="UniProtKB-SubCell"/>
</dbReference>
<comment type="similarity">
    <text evidence="6">Belongs to the exbB/tolQ family.</text>
</comment>
<organism evidence="9 10">
    <name type="scientific">Aerophobetes bacterium</name>
    <dbReference type="NCBI Taxonomy" id="2030807"/>
    <lineage>
        <taxon>Bacteria</taxon>
        <taxon>Candidatus Aerophobota</taxon>
    </lineage>
</organism>
<name>A0A497E3Z4_UNCAE</name>
<evidence type="ECO:0000256" key="4">
    <source>
        <dbReference type="ARBA" id="ARBA00022989"/>
    </source>
</evidence>
<evidence type="ECO:0000313" key="9">
    <source>
        <dbReference type="EMBL" id="RLE09442.1"/>
    </source>
</evidence>
<evidence type="ECO:0000256" key="1">
    <source>
        <dbReference type="ARBA" id="ARBA00004651"/>
    </source>
</evidence>
<dbReference type="PANTHER" id="PTHR30625:SF11">
    <property type="entry name" value="MOTA_TOLQ_EXBB PROTON CHANNEL DOMAIN-CONTAINING PROTEIN"/>
    <property type="match status" value="1"/>
</dbReference>
<gene>
    <name evidence="9" type="ORF">DRJ00_04145</name>
</gene>
<dbReference type="Pfam" id="PF01618">
    <property type="entry name" value="MotA_ExbB"/>
    <property type="match status" value="1"/>
</dbReference>
<dbReference type="PANTHER" id="PTHR30625">
    <property type="entry name" value="PROTEIN TOLQ"/>
    <property type="match status" value="1"/>
</dbReference>
<protein>
    <submittedName>
        <fullName evidence="9">MotA/TolQ/ExbB proton channel family protein</fullName>
    </submittedName>
</protein>
<dbReference type="InterPro" id="IPR002898">
    <property type="entry name" value="MotA_ExbB_proton_chnl"/>
</dbReference>
<feature type="domain" description="MotA/TolQ/ExbB proton channel" evidence="8">
    <location>
        <begin position="71"/>
        <end position="190"/>
    </location>
</feature>
<dbReference type="Proteomes" id="UP000279422">
    <property type="component" value="Unassembled WGS sequence"/>
</dbReference>
<keyword evidence="6" id="KW-0813">Transport</keyword>
<feature type="transmembrane region" description="Helical" evidence="7">
    <location>
        <begin position="12"/>
        <end position="31"/>
    </location>
</feature>
<dbReference type="AlphaFoldDB" id="A0A497E3Z4"/>
<dbReference type="GO" id="GO:0017038">
    <property type="term" value="P:protein import"/>
    <property type="evidence" value="ECO:0007669"/>
    <property type="project" value="TreeGrafter"/>
</dbReference>
<evidence type="ECO:0000256" key="6">
    <source>
        <dbReference type="RuleBase" id="RU004057"/>
    </source>
</evidence>
<feature type="transmembrane region" description="Helical" evidence="7">
    <location>
        <begin position="112"/>
        <end position="133"/>
    </location>
</feature>